<proteinExistence type="inferred from homology"/>
<dbReference type="PANTHER" id="PTHR43544">
    <property type="entry name" value="SHORT-CHAIN DEHYDROGENASE/REDUCTASE"/>
    <property type="match status" value="1"/>
</dbReference>
<dbReference type="Pfam" id="PF00106">
    <property type="entry name" value="adh_short"/>
    <property type="match status" value="1"/>
</dbReference>
<dbReference type="AlphaFoldDB" id="A0AAN6KIA8"/>
<dbReference type="SUPFAM" id="SSF51735">
    <property type="entry name" value="NAD(P)-binding Rossmann-fold domains"/>
    <property type="match status" value="1"/>
</dbReference>
<dbReference type="Proteomes" id="UP001175353">
    <property type="component" value="Unassembled WGS sequence"/>
</dbReference>
<name>A0AAN6KIA8_9PEZI</name>
<evidence type="ECO:0000256" key="2">
    <source>
        <dbReference type="RuleBase" id="RU000363"/>
    </source>
</evidence>
<protein>
    <submittedName>
        <fullName evidence="3">Uncharacterized protein</fullName>
    </submittedName>
</protein>
<dbReference type="GO" id="GO:0019748">
    <property type="term" value="P:secondary metabolic process"/>
    <property type="evidence" value="ECO:0007669"/>
    <property type="project" value="TreeGrafter"/>
</dbReference>
<comment type="similarity">
    <text evidence="1 2">Belongs to the short-chain dehydrogenases/reductases (SDR) family.</text>
</comment>
<sequence>MSTGKTITLITGANSGIGFELAAQLLAKGTHHVLLGSRSPSKGRAALQRLQSLDSPGTASFIHLDVTDDPTIDSAVAQIEADHGRLDILVNNAAIGRAGETDTRKAMRECFDTNATGPAMLGYAFEELLGKSRDPMRRIVNVSSGAGSVGRMFDPNRRAVNGLGRTVGTRPSPFPLLVGLTRSDADDTLQIPYQASKAALSMVSAQQSLDFAPYGVKVLCWNPGFTVSELGPFNNAEHGAKPVEMAVRPLVEILEGKRDAEANVFLSEDGGRYPW</sequence>
<evidence type="ECO:0000313" key="3">
    <source>
        <dbReference type="EMBL" id="KAK0984732.1"/>
    </source>
</evidence>
<gene>
    <name evidence="3" type="ORF">LTR91_010768</name>
</gene>
<keyword evidence="4" id="KW-1185">Reference proteome</keyword>
<evidence type="ECO:0000313" key="4">
    <source>
        <dbReference type="Proteomes" id="UP001175353"/>
    </source>
</evidence>
<evidence type="ECO:0000256" key="1">
    <source>
        <dbReference type="ARBA" id="ARBA00006484"/>
    </source>
</evidence>
<accession>A0AAN6KIA8</accession>
<dbReference type="GO" id="GO:0005737">
    <property type="term" value="C:cytoplasm"/>
    <property type="evidence" value="ECO:0007669"/>
    <property type="project" value="TreeGrafter"/>
</dbReference>
<dbReference type="Gene3D" id="3.40.50.720">
    <property type="entry name" value="NAD(P)-binding Rossmann-like Domain"/>
    <property type="match status" value="1"/>
</dbReference>
<comment type="caution">
    <text evidence="3">The sequence shown here is derived from an EMBL/GenBank/DDBJ whole genome shotgun (WGS) entry which is preliminary data.</text>
</comment>
<dbReference type="InterPro" id="IPR051468">
    <property type="entry name" value="Fungal_SecMetab_SDRs"/>
</dbReference>
<dbReference type="PRINTS" id="PR00080">
    <property type="entry name" value="SDRFAMILY"/>
</dbReference>
<reference evidence="3" key="1">
    <citation type="submission" date="2023-06" db="EMBL/GenBank/DDBJ databases">
        <title>Black Yeasts Isolated from many extreme environments.</title>
        <authorList>
            <person name="Coleine C."/>
            <person name="Stajich J.E."/>
            <person name="Selbmann L."/>
        </authorList>
    </citation>
    <scope>NUCLEOTIDE SEQUENCE</scope>
    <source>
        <strain evidence="3">CCFEE 5200</strain>
    </source>
</reference>
<dbReference type="EMBL" id="JAUJLE010000095">
    <property type="protein sequence ID" value="KAK0984732.1"/>
    <property type="molecule type" value="Genomic_DNA"/>
</dbReference>
<dbReference type="InterPro" id="IPR036291">
    <property type="entry name" value="NAD(P)-bd_dom_sf"/>
</dbReference>
<dbReference type="PANTHER" id="PTHR43544:SF32">
    <property type="entry name" value="CHAIN DEHYDROGENASE, PUTATIVE (AFU_ORTHOLOGUE AFUA_5G01530)-RELATED"/>
    <property type="match status" value="1"/>
</dbReference>
<organism evidence="3 4">
    <name type="scientific">Friedmanniomyces endolithicus</name>
    <dbReference type="NCBI Taxonomy" id="329885"/>
    <lineage>
        <taxon>Eukaryota</taxon>
        <taxon>Fungi</taxon>
        <taxon>Dikarya</taxon>
        <taxon>Ascomycota</taxon>
        <taxon>Pezizomycotina</taxon>
        <taxon>Dothideomycetes</taxon>
        <taxon>Dothideomycetidae</taxon>
        <taxon>Mycosphaerellales</taxon>
        <taxon>Teratosphaeriaceae</taxon>
        <taxon>Friedmanniomyces</taxon>
    </lineage>
</organism>
<dbReference type="PRINTS" id="PR00081">
    <property type="entry name" value="GDHRDH"/>
</dbReference>
<dbReference type="GO" id="GO:0016491">
    <property type="term" value="F:oxidoreductase activity"/>
    <property type="evidence" value="ECO:0007669"/>
    <property type="project" value="TreeGrafter"/>
</dbReference>
<dbReference type="InterPro" id="IPR002347">
    <property type="entry name" value="SDR_fam"/>
</dbReference>